<protein>
    <submittedName>
        <fullName evidence="1">YkgJ family cysteine cluster protein</fullName>
    </submittedName>
</protein>
<evidence type="ECO:0000313" key="1">
    <source>
        <dbReference type="EMBL" id="AZG13643.1"/>
    </source>
</evidence>
<dbReference type="RefSeq" id="WP_124683497.1">
    <property type="nucleotide sequence ID" value="NZ_CP033969.1"/>
</dbReference>
<dbReference type="Pfam" id="PF03692">
    <property type="entry name" value="CxxCxxCC"/>
    <property type="match status" value="1"/>
</dbReference>
<reference evidence="2" key="1">
    <citation type="submission" date="2018-11" db="EMBL/GenBank/DDBJ databases">
        <title>FDA dAtabase for Regulatory Grade micrObial Sequences (FDA-ARGOS): Supporting development and validation of Infectious Disease Dx tests.</title>
        <authorList>
            <person name="Goldberg B."/>
            <person name="Campos J."/>
            <person name="Tallon L."/>
            <person name="Sadzewicz L."/>
            <person name="Zhao X."/>
            <person name="Vavikolanu K."/>
            <person name="Mehta A."/>
            <person name="Aluvathingal J."/>
            <person name="Nadendla S."/>
            <person name="Geyer C."/>
            <person name="Nandy P."/>
            <person name="Yan Y."/>
            <person name="Sichtig H."/>
        </authorList>
    </citation>
    <scope>NUCLEOTIDE SEQUENCE [LARGE SCALE GENOMIC DNA]</scope>
    <source>
        <strain evidence="2">FDAARGOS_614</strain>
    </source>
</reference>
<dbReference type="PANTHER" id="PTHR36931:SF1">
    <property type="entry name" value="UPF0153 PROTEIN YEIW"/>
    <property type="match status" value="1"/>
</dbReference>
<organism evidence="1 2">
    <name type="scientific">Cupriavidus pauculus</name>
    <dbReference type="NCBI Taxonomy" id="82633"/>
    <lineage>
        <taxon>Bacteria</taxon>
        <taxon>Pseudomonadati</taxon>
        <taxon>Pseudomonadota</taxon>
        <taxon>Betaproteobacteria</taxon>
        <taxon>Burkholderiales</taxon>
        <taxon>Burkholderiaceae</taxon>
        <taxon>Cupriavidus</taxon>
    </lineage>
</organism>
<dbReference type="InterPro" id="IPR005358">
    <property type="entry name" value="Puta_zinc/iron-chelating_dom"/>
</dbReference>
<dbReference type="KEGG" id="cpau:EHF44_09380"/>
<dbReference type="Proteomes" id="UP000270411">
    <property type="component" value="Chromosome 1"/>
</dbReference>
<proteinExistence type="predicted"/>
<dbReference type="OrthoDB" id="9803986at2"/>
<dbReference type="PANTHER" id="PTHR36931">
    <property type="entry name" value="UPF0153 PROTEIN YEIW"/>
    <property type="match status" value="1"/>
</dbReference>
<name>A0A3G8GZI2_9BURK</name>
<accession>A0A3G8GZI2</accession>
<dbReference type="AlphaFoldDB" id="A0A3G8GZI2"/>
<gene>
    <name evidence="1" type="ORF">EHF44_09380</name>
</gene>
<sequence length="95" mass="9884">MSCQSEPTCRDGCGACCIAPSITSPLPGMPDGKPAGQRCVQLMPDMRCAVFGRPERPAFCGGLRPSAEMCGDSREAALVWLTRLEQATAPGALAA</sequence>
<evidence type="ECO:0000313" key="2">
    <source>
        <dbReference type="Proteomes" id="UP000270411"/>
    </source>
</evidence>
<dbReference type="InterPro" id="IPR052572">
    <property type="entry name" value="UPF0153_domain"/>
</dbReference>
<dbReference type="EMBL" id="CP033969">
    <property type="protein sequence ID" value="AZG13643.1"/>
    <property type="molecule type" value="Genomic_DNA"/>
</dbReference>